<evidence type="ECO:0000313" key="3">
    <source>
        <dbReference type="Proteomes" id="UP000035199"/>
    </source>
</evidence>
<protein>
    <submittedName>
        <fullName evidence="2">Uncharacterized protein</fullName>
    </submittedName>
</protein>
<keyword evidence="1" id="KW-0472">Membrane</keyword>
<dbReference type="PATRIC" id="fig|571915.4.peg.304"/>
<sequence>MTYLYIGIVLAAVLLIGGFGLIHYGRRYYRQYRAETGRVN</sequence>
<dbReference type="EMBL" id="CP011542">
    <property type="protein sequence ID" value="AKK04643.1"/>
    <property type="molecule type" value="Genomic_DNA"/>
</dbReference>
<reference evidence="3" key="2">
    <citation type="submission" date="2015-05" db="EMBL/GenBank/DDBJ databases">
        <title>Complete genome sequence of Corynebacterium mustelae DSM 45274, isolated from various tissues of a male ferret with lethal sepsis.</title>
        <authorList>
            <person name="Ruckert C."/>
            <person name="Albersmeier A."/>
            <person name="Winkler A."/>
            <person name="Tauch A."/>
        </authorList>
    </citation>
    <scope>NUCLEOTIDE SEQUENCE [LARGE SCALE GENOMIC DNA]</scope>
    <source>
        <strain evidence="3">DSM 45274</strain>
    </source>
</reference>
<dbReference type="AlphaFoldDB" id="A0A0G3GYN9"/>
<keyword evidence="1" id="KW-1133">Transmembrane helix</keyword>
<accession>A0A0G3GYN9</accession>
<evidence type="ECO:0000313" key="2">
    <source>
        <dbReference type="EMBL" id="AKK04643.1"/>
    </source>
</evidence>
<name>A0A0G3GYN9_9CORY</name>
<keyword evidence="1" id="KW-0812">Transmembrane</keyword>
<organism evidence="2 3">
    <name type="scientific">Corynebacterium mustelae</name>
    <dbReference type="NCBI Taxonomy" id="571915"/>
    <lineage>
        <taxon>Bacteria</taxon>
        <taxon>Bacillati</taxon>
        <taxon>Actinomycetota</taxon>
        <taxon>Actinomycetes</taxon>
        <taxon>Mycobacteriales</taxon>
        <taxon>Corynebacteriaceae</taxon>
        <taxon>Corynebacterium</taxon>
    </lineage>
</organism>
<dbReference type="RefSeq" id="WP_269082584.1">
    <property type="nucleotide sequence ID" value="NZ_CP011542.1"/>
</dbReference>
<reference evidence="2 3" key="1">
    <citation type="journal article" date="2015" name="Genome Announc.">
        <title>Complete Genome Sequence of the Type Strain Corynebacterium mustelae DSM 45274, Isolated from Various Tissues of a Male Ferret with Lethal Sepsis.</title>
        <authorList>
            <person name="Ruckert C."/>
            <person name="Eimer J."/>
            <person name="Winkler A."/>
            <person name="Tauch A."/>
        </authorList>
    </citation>
    <scope>NUCLEOTIDE SEQUENCE [LARGE SCALE GENOMIC DNA]</scope>
    <source>
        <strain evidence="2 3">DSM 45274</strain>
    </source>
</reference>
<evidence type="ECO:0000256" key="1">
    <source>
        <dbReference type="SAM" id="Phobius"/>
    </source>
</evidence>
<gene>
    <name evidence="2" type="ORF">CMUST_01470</name>
</gene>
<dbReference type="Proteomes" id="UP000035199">
    <property type="component" value="Chromosome"/>
</dbReference>
<keyword evidence="3" id="KW-1185">Reference proteome</keyword>
<proteinExistence type="predicted"/>
<feature type="transmembrane region" description="Helical" evidence="1">
    <location>
        <begin position="6"/>
        <end position="24"/>
    </location>
</feature>
<dbReference type="KEGG" id="cmv:CMUST_01470"/>